<gene>
    <name evidence="3" type="ORF">RFI_15203</name>
</gene>
<feature type="compositionally biased region" description="Low complexity" evidence="1">
    <location>
        <begin position="22"/>
        <end position="39"/>
    </location>
</feature>
<keyword evidence="2" id="KW-1133">Transmembrane helix</keyword>
<feature type="compositionally biased region" description="Acidic residues" evidence="1">
    <location>
        <begin position="66"/>
        <end position="98"/>
    </location>
</feature>
<reference evidence="3 4" key="1">
    <citation type="journal article" date="2013" name="Curr. Biol.">
        <title>The Genome of the Foraminiferan Reticulomyxa filosa.</title>
        <authorList>
            <person name="Glockner G."/>
            <person name="Hulsmann N."/>
            <person name="Schleicher M."/>
            <person name="Noegel A.A."/>
            <person name="Eichinger L."/>
            <person name="Gallinger C."/>
            <person name="Pawlowski J."/>
            <person name="Sierra R."/>
            <person name="Euteneuer U."/>
            <person name="Pillet L."/>
            <person name="Moustafa A."/>
            <person name="Platzer M."/>
            <person name="Groth M."/>
            <person name="Szafranski K."/>
            <person name="Schliwa M."/>
        </authorList>
    </citation>
    <scope>NUCLEOTIDE SEQUENCE [LARGE SCALE GENOMIC DNA]</scope>
</reference>
<feature type="region of interest" description="Disordered" evidence="1">
    <location>
        <begin position="65"/>
        <end position="124"/>
    </location>
</feature>
<dbReference type="EMBL" id="ASPP01011119">
    <property type="protein sequence ID" value="ETO22001.1"/>
    <property type="molecule type" value="Genomic_DNA"/>
</dbReference>
<keyword evidence="2" id="KW-0812">Transmembrane</keyword>
<feature type="compositionally biased region" description="Basic residues" evidence="1">
    <location>
        <begin position="108"/>
        <end position="118"/>
    </location>
</feature>
<feature type="transmembrane region" description="Helical" evidence="2">
    <location>
        <begin position="337"/>
        <end position="354"/>
    </location>
</feature>
<evidence type="ECO:0000313" key="4">
    <source>
        <dbReference type="Proteomes" id="UP000023152"/>
    </source>
</evidence>
<dbReference type="InterPro" id="IPR036570">
    <property type="entry name" value="HORMA_dom_sf"/>
</dbReference>
<organism evidence="3 4">
    <name type="scientific">Reticulomyxa filosa</name>
    <dbReference type="NCBI Taxonomy" id="46433"/>
    <lineage>
        <taxon>Eukaryota</taxon>
        <taxon>Sar</taxon>
        <taxon>Rhizaria</taxon>
        <taxon>Retaria</taxon>
        <taxon>Foraminifera</taxon>
        <taxon>Monothalamids</taxon>
        <taxon>Reticulomyxidae</taxon>
        <taxon>Reticulomyxa</taxon>
    </lineage>
</organism>
<sequence length="370" mass="42179">MENLKSMGRHLLQKNKSSMQNLTPSLSASSENSLELPSLETATADMKSLSTAHEAFDKRMGLLGEEVVEEEEEEEEVVVEEEDEDEEEEETEETEEGEATEKVDKEKRGHGKKKHKRQGQQQATVLSAPKLCPLSPRSAIALILASNRQAMNKYAHKHASDATQAPSSQSNNEYDYWFDLHWPIDLNLRDDIERNCIQSWEPDMSSFNVTLQSCENSDLVVLVEQWKAIFEQTPSPSFPRTLAVPQSAPPPLPSAKGVPPKKLGDLFGHNISINTLYRNLAIHLRSVVSFLSLLPINHLLQRIQFLLSTKQLQRENQRWEQHVHVESPLSLPLPLQSFHSTNCLFSFFFFFYVLKNKQNKTKQRKCLTTT</sequence>
<dbReference type="AlphaFoldDB" id="X6N7J0"/>
<name>X6N7J0_RETFI</name>
<evidence type="ECO:0000256" key="2">
    <source>
        <dbReference type="SAM" id="Phobius"/>
    </source>
</evidence>
<proteinExistence type="predicted"/>
<keyword evidence="4" id="KW-1185">Reference proteome</keyword>
<keyword evidence="2" id="KW-0472">Membrane</keyword>
<comment type="caution">
    <text evidence="3">The sequence shown here is derived from an EMBL/GenBank/DDBJ whole genome shotgun (WGS) entry which is preliminary data.</text>
</comment>
<evidence type="ECO:0000256" key="1">
    <source>
        <dbReference type="SAM" id="MobiDB-lite"/>
    </source>
</evidence>
<protein>
    <submittedName>
        <fullName evidence="3">Uncharacterized protein</fullName>
    </submittedName>
</protein>
<dbReference type="Proteomes" id="UP000023152">
    <property type="component" value="Unassembled WGS sequence"/>
</dbReference>
<feature type="region of interest" description="Disordered" evidence="1">
    <location>
        <begin position="1"/>
        <end position="39"/>
    </location>
</feature>
<dbReference type="Gene3D" id="3.30.900.10">
    <property type="entry name" value="HORMA domain"/>
    <property type="match status" value="1"/>
</dbReference>
<evidence type="ECO:0000313" key="3">
    <source>
        <dbReference type="EMBL" id="ETO22001.1"/>
    </source>
</evidence>
<accession>X6N7J0</accession>